<protein>
    <submittedName>
        <fullName evidence="5">Sialate O-acetylesterase</fullName>
    </submittedName>
</protein>
<keyword evidence="3" id="KW-0732">Signal</keyword>
<dbReference type="GO" id="GO:0005975">
    <property type="term" value="P:carbohydrate metabolic process"/>
    <property type="evidence" value="ECO:0007669"/>
    <property type="project" value="TreeGrafter"/>
</dbReference>
<evidence type="ECO:0000256" key="3">
    <source>
        <dbReference type="SAM" id="SignalP"/>
    </source>
</evidence>
<dbReference type="EMBL" id="CP136920">
    <property type="protein sequence ID" value="WOO41224.1"/>
    <property type="molecule type" value="Genomic_DNA"/>
</dbReference>
<evidence type="ECO:0000259" key="4">
    <source>
        <dbReference type="Pfam" id="PF03629"/>
    </source>
</evidence>
<feature type="chain" id="PRO_5042839427" evidence="3">
    <location>
        <begin position="22"/>
        <end position="487"/>
    </location>
</feature>
<dbReference type="InterPro" id="IPR039329">
    <property type="entry name" value="SIAE"/>
</dbReference>
<evidence type="ECO:0000256" key="2">
    <source>
        <dbReference type="SAM" id="MobiDB-lite"/>
    </source>
</evidence>
<dbReference type="RefSeq" id="WP_317833644.1">
    <property type="nucleotide sequence ID" value="NZ_CP136920.1"/>
</dbReference>
<evidence type="ECO:0000313" key="5">
    <source>
        <dbReference type="EMBL" id="WOO41224.1"/>
    </source>
</evidence>
<dbReference type="KEGG" id="puo:RZN69_21595"/>
<evidence type="ECO:0000313" key="6">
    <source>
        <dbReference type="Proteomes" id="UP001304300"/>
    </source>
</evidence>
<reference evidence="5 6" key="1">
    <citation type="submission" date="2023-10" db="EMBL/GenBank/DDBJ databases">
        <title>Rubellicoccus peritrichatus gen. nov., sp. nov., isolated from an algae of coral reef tank.</title>
        <authorList>
            <person name="Luo J."/>
        </authorList>
    </citation>
    <scope>NUCLEOTIDE SEQUENCE [LARGE SCALE GENOMIC DNA]</scope>
    <source>
        <strain evidence="5 6">CR14</strain>
    </source>
</reference>
<dbReference type="SUPFAM" id="SSF52266">
    <property type="entry name" value="SGNH hydrolase"/>
    <property type="match status" value="1"/>
</dbReference>
<sequence>MLKSSLSIAVLFCITALSVNAKLELNPLFASNSVLQRNTPINIWGKSSSGAKVMINFADSQKEVTANRDGEWQVSFPQMQAGGPYRITAKSDGKSVLSDNIMIGDVWVCTGQSNMYWGMSKILDSKNEIKKAANPNLRLFTVKRHAADAPVDSVVGTWLPASPYTVGNFSAVGYFFGETLQQETKLPIGLIMSTVGGTLANNWTSLEVLRDNPDSSTYFERYDREKAAYPAAKAEYEIKVKTDPKTPKPRPPERRQPGGYYNGMIAPLHSFPVAGIIWYQGESDSWKHWHYDRFLHDMIADWRKQWDAPDMPFLIVQLAGFSGKKGVNENYPEVREIQRQIASEPNNGLAVTIDVGEADDIHPRNKRPVGERLAQTALAQVYGRDIPYQGPHPVSVERSGKEVIITLNSGAKKTIDKNGGTLEGFEVAGEDEVFHPASASLDGETITVSSSSVSSPVAVRYAWDGFPPTDLVNDAGLPASPFKESIQ</sequence>
<dbReference type="Gene3D" id="3.40.50.1110">
    <property type="entry name" value="SGNH hydrolase"/>
    <property type="match status" value="1"/>
</dbReference>
<dbReference type="AlphaFoldDB" id="A0AAQ3LFQ0"/>
<organism evidence="5 6">
    <name type="scientific">Rubellicoccus peritrichatus</name>
    <dbReference type="NCBI Taxonomy" id="3080537"/>
    <lineage>
        <taxon>Bacteria</taxon>
        <taxon>Pseudomonadati</taxon>
        <taxon>Verrucomicrobiota</taxon>
        <taxon>Opitutia</taxon>
        <taxon>Puniceicoccales</taxon>
        <taxon>Cerasicoccaceae</taxon>
        <taxon>Rubellicoccus</taxon>
    </lineage>
</organism>
<feature type="region of interest" description="Disordered" evidence="2">
    <location>
        <begin position="239"/>
        <end position="258"/>
    </location>
</feature>
<accession>A0AAQ3LFQ0</accession>
<gene>
    <name evidence="5" type="ORF">RZN69_21595</name>
</gene>
<feature type="domain" description="Sialate O-acetylesterase" evidence="4">
    <location>
        <begin position="105"/>
        <end position="221"/>
    </location>
</feature>
<dbReference type="PANTHER" id="PTHR22901:SF0">
    <property type="entry name" value="SIALATE O-ACETYLESTERASE"/>
    <property type="match status" value="1"/>
</dbReference>
<dbReference type="InterPro" id="IPR005181">
    <property type="entry name" value="SASA"/>
</dbReference>
<feature type="signal peptide" evidence="3">
    <location>
        <begin position="1"/>
        <end position="21"/>
    </location>
</feature>
<feature type="domain" description="Sialate O-acetylesterase" evidence="4">
    <location>
        <begin position="261"/>
        <end position="377"/>
    </location>
</feature>
<name>A0AAQ3LFQ0_9BACT</name>
<keyword evidence="6" id="KW-1185">Reference proteome</keyword>
<dbReference type="Pfam" id="PF03629">
    <property type="entry name" value="SASA"/>
    <property type="match status" value="2"/>
</dbReference>
<feature type="compositionally biased region" description="Basic and acidic residues" evidence="2">
    <location>
        <begin position="239"/>
        <end position="256"/>
    </location>
</feature>
<dbReference type="InterPro" id="IPR036514">
    <property type="entry name" value="SGNH_hydro_sf"/>
</dbReference>
<evidence type="ECO:0000256" key="1">
    <source>
        <dbReference type="ARBA" id="ARBA00022801"/>
    </source>
</evidence>
<dbReference type="Proteomes" id="UP001304300">
    <property type="component" value="Chromosome"/>
</dbReference>
<proteinExistence type="predicted"/>
<keyword evidence="1" id="KW-0378">Hydrolase</keyword>
<dbReference type="GO" id="GO:0001681">
    <property type="term" value="F:sialate O-acetylesterase activity"/>
    <property type="evidence" value="ECO:0007669"/>
    <property type="project" value="InterPro"/>
</dbReference>
<dbReference type="PANTHER" id="PTHR22901">
    <property type="entry name" value="SIALATE O-ACETYLESTERASE"/>
    <property type="match status" value="1"/>
</dbReference>